<evidence type="ECO:0000256" key="4">
    <source>
        <dbReference type="ARBA" id="ARBA00023163"/>
    </source>
</evidence>
<sequence>MQVEDLRRLIALAGHERVTDAAAVLRLTQPTLSRLLARVEHELGGRLFERDARGVHLNPNGALALAAARDIVDRYDRLRRDLADVLDPDSGTVRLAFLNSMATSLVPRLLREFRVASPHVRVTLRQAPTHDLLRLLADGTAEHAVLWPRPTGPHGWIPLQRQRLVLAVAPGHRLERRKRVRMAELADDDLVTVPTGFGFRTLVDDLYAADGLVPRVSFESEDLATVEGLAGAGLGVAILPDQQAGTSTVAVPLASAAAQRVVGLTWRSDRDLAPPAARFLDHVRAAGPYG</sequence>
<dbReference type="SUPFAM" id="SSF46785">
    <property type="entry name" value="Winged helix' DNA-binding domain"/>
    <property type="match status" value="1"/>
</dbReference>
<dbReference type="InterPro" id="IPR000847">
    <property type="entry name" value="LysR_HTH_N"/>
</dbReference>
<keyword evidence="7" id="KW-1185">Reference proteome</keyword>
<dbReference type="GO" id="GO:0003677">
    <property type="term" value="F:DNA binding"/>
    <property type="evidence" value="ECO:0007669"/>
    <property type="project" value="UniProtKB-KW"/>
</dbReference>
<comment type="caution">
    <text evidence="6">The sequence shown here is derived from an EMBL/GenBank/DDBJ whole genome shotgun (WGS) entry which is preliminary data.</text>
</comment>
<feature type="domain" description="HTH lysR-type" evidence="5">
    <location>
        <begin position="1"/>
        <end position="58"/>
    </location>
</feature>
<keyword evidence="3" id="KW-0238">DNA-binding</keyword>
<accession>A0A8J4E4J3</accession>
<dbReference type="InterPro" id="IPR036390">
    <property type="entry name" value="WH_DNA-bd_sf"/>
</dbReference>
<dbReference type="AlphaFoldDB" id="A0A8J4E4J3"/>
<proteinExistence type="inferred from homology"/>
<dbReference type="Proteomes" id="UP000612585">
    <property type="component" value="Unassembled WGS sequence"/>
</dbReference>
<dbReference type="InterPro" id="IPR036388">
    <property type="entry name" value="WH-like_DNA-bd_sf"/>
</dbReference>
<dbReference type="GO" id="GO:0032993">
    <property type="term" value="C:protein-DNA complex"/>
    <property type="evidence" value="ECO:0007669"/>
    <property type="project" value="TreeGrafter"/>
</dbReference>
<dbReference type="PROSITE" id="PS50931">
    <property type="entry name" value="HTH_LYSR"/>
    <property type="match status" value="1"/>
</dbReference>
<dbReference type="Pfam" id="PF00126">
    <property type="entry name" value="HTH_1"/>
    <property type="match status" value="1"/>
</dbReference>
<keyword evidence="2" id="KW-0805">Transcription regulation</keyword>
<organism evidence="6 7">
    <name type="scientific">Virgisporangium aurantiacum</name>
    <dbReference type="NCBI Taxonomy" id="175570"/>
    <lineage>
        <taxon>Bacteria</taxon>
        <taxon>Bacillati</taxon>
        <taxon>Actinomycetota</taxon>
        <taxon>Actinomycetes</taxon>
        <taxon>Micromonosporales</taxon>
        <taxon>Micromonosporaceae</taxon>
        <taxon>Virgisporangium</taxon>
    </lineage>
</organism>
<dbReference type="PANTHER" id="PTHR30346">
    <property type="entry name" value="TRANSCRIPTIONAL DUAL REGULATOR HCAR-RELATED"/>
    <property type="match status" value="1"/>
</dbReference>
<evidence type="ECO:0000313" key="6">
    <source>
        <dbReference type="EMBL" id="GIJ61093.1"/>
    </source>
</evidence>
<comment type="similarity">
    <text evidence="1">Belongs to the LysR transcriptional regulatory family.</text>
</comment>
<evidence type="ECO:0000256" key="2">
    <source>
        <dbReference type="ARBA" id="ARBA00023015"/>
    </source>
</evidence>
<dbReference type="RefSeq" id="WP_204005827.1">
    <property type="nucleotide sequence ID" value="NZ_BOPG01000063.1"/>
</dbReference>
<reference evidence="6" key="1">
    <citation type="submission" date="2021-01" db="EMBL/GenBank/DDBJ databases">
        <title>Whole genome shotgun sequence of Virgisporangium aurantiacum NBRC 16421.</title>
        <authorList>
            <person name="Komaki H."/>
            <person name="Tamura T."/>
        </authorList>
    </citation>
    <scope>NUCLEOTIDE SEQUENCE</scope>
    <source>
        <strain evidence="6">NBRC 16421</strain>
    </source>
</reference>
<dbReference type="PRINTS" id="PR00039">
    <property type="entry name" value="HTHLYSR"/>
</dbReference>
<protein>
    <submittedName>
        <fullName evidence="6">LysR family transcriptional regulator</fullName>
    </submittedName>
</protein>
<name>A0A8J4E4J3_9ACTN</name>
<evidence type="ECO:0000256" key="3">
    <source>
        <dbReference type="ARBA" id="ARBA00023125"/>
    </source>
</evidence>
<dbReference type="InterPro" id="IPR005119">
    <property type="entry name" value="LysR_subst-bd"/>
</dbReference>
<evidence type="ECO:0000313" key="7">
    <source>
        <dbReference type="Proteomes" id="UP000612585"/>
    </source>
</evidence>
<dbReference type="GO" id="GO:0003700">
    <property type="term" value="F:DNA-binding transcription factor activity"/>
    <property type="evidence" value="ECO:0007669"/>
    <property type="project" value="InterPro"/>
</dbReference>
<dbReference type="EMBL" id="BOPG01000063">
    <property type="protein sequence ID" value="GIJ61093.1"/>
    <property type="molecule type" value="Genomic_DNA"/>
</dbReference>
<dbReference type="SUPFAM" id="SSF53850">
    <property type="entry name" value="Periplasmic binding protein-like II"/>
    <property type="match status" value="1"/>
</dbReference>
<dbReference type="Gene3D" id="1.10.10.10">
    <property type="entry name" value="Winged helix-like DNA-binding domain superfamily/Winged helix DNA-binding domain"/>
    <property type="match status" value="1"/>
</dbReference>
<dbReference type="PANTHER" id="PTHR30346:SF28">
    <property type="entry name" value="HTH-TYPE TRANSCRIPTIONAL REGULATOR CYNR"/>
    <property type="match status" value="1"/>
</dbReference>
<keyword evidence="4" id="KW-0804">Transcription</keyword>
<dbReference type="Pfam" id="PF03466">
    <property type="entry name" value="LysR_substrate"/>
    <property type="match status" value="1"/>
</dbReference>
<evidence type="ECO:0000259" key="5">
    <source>
        <dbReference type="PROSITE" id="PS50931"/>
    </source>
</evidence>
<evidence type="ECO:0000256" key="1">
    <source>
        <dbReference type="ARBA" id="ARBA00009437"/>
    </source>
</evidence>
<dbReference type="Gene3D" id="3.40.190.290">
    <property type="match status" value="1"/>
</dbReference>
<gene>
    <name evidence="6" type="ORF">Vau01_086090</name>
</gene>